<keyword evidence="2" id="KW-1185">Reference proteome</keyword>
<evidence type="ECO:0000313" key="1">
    <source>
        <dbReference type="EMBL" id="GAL83595.1"/>
    </source>
</evidence>
<dbReference type="EMBL" id="BBLT01000001">
    <property type="protein sequence ID" value="GAL83595.1"/>
    <property type="molecule type" value="Genomic_DNA"/>
</dbReference>
<dbReference type="Pfam" id="PF08310">
    <property type="entry name" value="LGFP"/>
    <property type="match status" value="4"/>
</dbReference>
<dbReference type="SUPFAM" id="SSF49899">
    <property type="entry name" value="Concanavalin A-like lectins/glucanases"/>
    <property type="match status" value="1"/>
</dbReference>
<dbReference type="InterPro" id="IPR013320">
    <property type="entry name" value="ConA-like_dom_sf"/>
</dbReference>
<proteinExistence type="predicted"/>
<dbReference type="eggNOG" id="COG5479">
    <property type="taxonomic scope" value="Bacteria"/>
</dbReference>
<dbReference type="Proteomes" id="UP000030185">
    <property type="component" value="Unassembled WGS sequence"/>
</dbReference>
<dbReference type="Pfam" id="PF13385">
    <property type="entry name" value="Laminin_G_3"/>
    <property type="match status" value="1"/>
</dbReference>
<name>A0A098L9J3_9BACT</name>
<accession>A0A098L9J3</accession>
<dbReference type="InterPro" id="IPR013207">
    <property type="entry name" value="LGFP"/>
</dbReference>
<organism evidence="1 2">
    <name type="scientific">Sporocytophaga myxococcoides</name>
    <dbReference type="NCBI Taxonomy" id="153721"/>
    <lineage>
        <taxon>Bacteria</taxon>
        <taxon>Pseudomonadati</taxon>
        <taxon>Bacteroidota</taxon>
        <taxon>Cytophagia</taxon>
        <taxon>Cytophagales</taxon>
        <taxon>Cytophagaceae</taxon>
        <taxon>Sporocytophaga</taxon>
    </lineage>
</organism>
<gene>
    <name evidence="1" type="ORF">MYP_822</name>
</gene>
<reference evidence="1 2" key="1">
    <citation type="submission" date="2014-09" db="EMBL/GenBank/DDBJ databases">
        <title>Sporocytophaga myxococcoides PG-01 genome sequencing.</title>
        <authorList>
            <person name="Liu L."/>
            <person name="Gao P.J."/>
            <person name="Chen G.J."/>
            <person name="Wang L.S."/>
        </authorList>
    </citation>
    <scope>NUCLEOTIDE SEQUENCE [LARGE SCALE GENOMIC DNA]</scope>
    <source>
        <strain evidence="1 2">PG-01</strain>
    </source>
</reference>
<dbReference type="OrthoDB" id="514320at2"/>
<dbReference type="STRING" id="153721.MYP_822"/>
<comment type="caution">
    <text evidence="1">The sequence shown here is derived from an EMBL/GenBank/DDBJ whole genome shotgun (WGS) entry which is preliminary data.</text>
</comment>
<dbReference type="GO" id="GO:0004553">
    <property type="term" value="F:hydrolase activity, hydrolyzing O-glycosyl compounds"/>
    <property type="evidence" value="ECO:0007669"/>
    <property type="project" value="UniProtKB-ARBA"/>
</dbReference>
<sequence>MYFLVKRMKIIDYALQSTTVANPDGTMPATVVNCSTLQGPGNIATGNFPNALDLGSNGRIQVQLNPTVITTNKFFVRVVFKVDSAVVVRQNLIESNCLPFSMFIDKGTGNSDFKVAVSVDPKAHGWSGTTSEFFTDLKLGQWYTADLVYDTDTVALFIDGVILSVHAYPSGLIEKFSGNQLYIGTWVNGSSYHFNGKIAAVQLFTDEIPVAIEQQLDERRSHPEWFITFKLESIKSTMNFGNPHGKWQYDGATMSYSQMYDAGLIMYNESVGVAFEMHGAIFQYYKNLANKSELGYLVSDEINTAKAGGRKNLFSKGGIYWGPETGAAHVSGQLYIDYELFNESALIGWPISPAVALNNGKEQVFQGGRMYFKNSTAKAFEVHGAILNKFLATGGINKWGYPVSNESDVKNNNQVIGKFSEFESCTIYWSSTTGAFEVHGDIRNKYKSVNGPIGQLGFPTSDEADIPGASGGARHNTFQNGSILWFGSSSNMFVCLPFTIFLGRVDTKESEGAFMGQNDLYMKATLQDNGNLIYNQRFPSSGDFDGKNIVDVNTHSSVIVPNSPNRIIKFTLDVWESDGGAPFGGDDDHLGIFSKTLSMANAWGLAENNGIFKTGPFGMVNSVTWSVQPKVDPNTLTPIQKWWGVKNRGTALISYDEYASAFRDVDSDPEDWDLTDWLEKAFYELVIDSLASSGNCFGMSLEAIYASKFRSLFSMPLDRFNKWETVEREFNIKHQYQVGAAGIWWFVGQVLSGNTHNPVDVFNETRKEFLRGCDPVVCIAQNYDFSGKPHCILPVGWDSSSKPWKISILDPNFPGELRTLFVDPDKNEFSYDGGNKYKGGAWEGGRFHYMPYSVTNERPRTPIWDAIALLLTGTIIFVGSDTETTNLVDDNGIDLNAYGSNSINLLKQNKSLYNQFVSIKGVAAKLNPASNIGKINIDLSSLSSRRGSIASEMFMRSVKDSQFDLVKNPNLGRLSDVMLSNLTLADVMSDKKLAQNLSALSGNSALYNSMRDRKLSYIVSDKKLMSKLDPTLSASLASLASSSNSKNFKHDLRGINNGNLFYAIKDKLNEFSVQSTIKSGEINSFESKNLGTNSSVVKMVSAENKTVKLEINNKLGVGKDNLKIVIDKIPASAGKDLNLNIKPGLAGLDLITAAERVQASVSIQAVISGKTYQQKFGVDIEGGIRIRPSTVLTNNELKIGKIDTLFGQMINSKMVKGN</sequence>
<evidence type="ECO:0000313" key="2">
    <source>
        <dbReference type="Proteomes" id="UP000030185"/>
    </source>
</evidence>
<dbReference type="GO" id="GO:0005975">
    <property type="term" value="P:carbohydrate metabolic process"/>
    <property type="evidence" value="ECO:0007669"/>
    <property type="project" value="UniProtKB-ARBA"/>
</dbReference>
<protein>
    <submittedName>
        <fullName evidence="1">Uncharacterized protein</fullName>
    </submittedName>
</protein>
<dbReference type="AlphaFoldDB" id="A0A098L9J3"/>
<dbReference type="Gene3D" id="2.60.120.200">
    <property type="match status" value="1"/>
</dbReference>